<sequence length="173" mass="19937">MQIIDTATGASHEEDIQAELCTLENRYCVTVTCQMGAKMEFTQWACYPHNNKAMCIEYHTTKLKEKFENENIRCNCKFGKANEEMANDPLFKNSESDMYWGCVESKNCEAIAAEKSMYSRKNLTCQCGFGEENVEMGNENLTIPLWEPPTNIEFTEIEINACKEEELFKFELT</sequence>
<protein>
    <submittedName>
        <fullName evidence="1">Uncharacterized protein</fullName>
    </submittedName>
</protein>
<proteinExistence type="predicted"/>
<dbReference type="Proteomes" id="UP001620626">
    <property type="component" value="Unassembled WGS sequence"/>
</dbReference>
<evidence type="ECO:0000313" key="2">
    <source>
        <dbReference type="Proteomes" id="UP001620626"/>
    </source>
</evidence>
<gene>
    <name evidence="1" type="ORF">niasHT_011110</name>
</gene>
<dbReference type="EMBL" id="JBICBT010000492">
    <property type="protein sequence ID" value="KAL3111823.1"/>
    <property type="molecule type" value="Genomic_DNA"/>
</dbReference>
<dbReference type="AlphaFoldDB" id="A0ABD2L9K5"/>
<evidence type="ECO:0000313" key="1">
    <source>
        <dbReference type="EMBL" id="KAL3111823.1"/>
    </source>
</evidence>
<accession>A0ABD2L9K5</accession>
<keyword evidence="2" id="KW-1185">Reference proteome</keyword>
<comment type="caution">
    <text evidence="1">The sequence shown here is derived from an EMBL/GenBank/DDBJ whole genome shotgun (WGS) entry which is preliminary data.</text>
</comment>
<organism evidence="1 2">
    <name type="scientific">Heterodera trifolii</name>
    <dbReference type="NCBI Taxonomy" id="157864"/>
    <lineage>
        <taxon>Eukaryota</taxon>
        <taxon>Metazoa</taxon>
        <taxon>Ecdysozoa</taxon>
        <taxon>Nematoda</taxon>
        <taxon>Chromadorea</taxon>
        <taxon>Rhabditida</taxon>
        <taxon>Tylenchina</taxon>
        <taxon>Tylenchomorpha</taxon>
        <taxon>Tylenchoidea</taxon>
        <taxon>Heteroderidae</taxon>
        <taxon>Heteroderinae</taxon>
        <taxon>Heterodera</taxon>
    </lineage>
</organism>
<name>A0ABD2L9K5_9BILA</name>
<reference evidence="1 2" key="1">
    <citation type="submission" date="2024-10" db="EMBL/GenBank/DDBJ databases">
        <authorList>
            <person name="Kim D."/>
        </authorList>
    </citation>
    <scope>NUCLEOTIDE SEQUENCE [LARGE SCALE GENOMIC DNA]</scope>
    <source>
        <strain evidence="1">BH-2024</strain>
    </source>
</reference>